<feature type="transmembrane region" description="Helical" evidence="4">
    <location>
        <begin position="141"/>
        <end position="161"/>
    </location>
</feature>
<organism evidence="5 6">
    <name type="scientific">Dreissena polymorpha</name>
    <name type="common">Zebra mussel</name>
    <name type="synonym">Mytilus polymorpha</name>
    <dbReference type="NCBI Taxonomy" id="45954"/>
    <lineage>
        <taxon>Eukaryota</taxon>
        <taxon>Metazoa</taxon>
        <taxon>Spiralia</taxon>
        <taxon>Lophotrochozoa</taxon>
        <taxon>Mollusca</taxon>
        <taxon>Bivalvia</taxon>
        <taxon>Autobranchia</taxon>
        <taxon>Heteroconchia</taxon>
        <taxon>Euheterodonta</taxon>
        <taxon>Imparidentia</taxon>
        <taxon>Neoheterodontei</taxon>
        <taxon>Myida</taxon>
        <taxon>Dreissenoidea</taxon>
        <taxon>Dreissenidae</taxon>
        <taxon>Dreissena</taxon>
    </lineage>
</organism>
<dbReference type="PANTHER" id="PTHR45792:SF8">
    <property type="entry name" value="DIACYLGLYCEROL LIPASE-ALPHA"/>
    <property type="match status" value="1"/>
</dbReference>
<dbReference type="GO" id="GO:0046340">
    <property type="term" value="P:diacylglycerol catabolic process"/>
    <property type="evidence" value="ECO:0007669"/>
    <property type="project" value="TreeGrafter"/>
</dbReference>
<comment type="caution">
    <text evidence="5">The sequence shown here is derived from an EMBL/GenBank/DDBJ whole genome shotgun (WGS) entry which is preliminary data.</text>
</comment>
<gene>
    <name evidence="5" type="ORF">DPMN_041369</name>
</gene>
<keyword evidence="6" id="KW-1185">Reference proteome</keyword>
<dbReference type="AlphaFoldDB" id="A0A9D4HW54"/>
<dbReference type="GO" id="GO:0016298">
    <property type="term" value="F:lipase activity"/>
    <property type="evidence" value="ECO:0007669"/>
    <property type="project" value="TreeGrafter"/>
</dbReference>
<proteinExistence type="predicted"/>
<dbReference type="PANTHER" id="PTHR45792">
    <property type="entry name" value="DIACYLGLYCEROL LIPASE HOMOLOG-RELATED"/>
    <property type="match status" value="1"/>
</dbReference>
<name>A0A9D4HW54_DREPO</name>
<keyword evidence="1" id="KW-0378">Hydrolase</keyword>
<reference evidence="5" key="1">
    <citation type="journal article" date="2019" name="bioRxiv">
        <title>The Genome of the Zebra Mussel, Dreissena polymorpha: A Resource for Invasive Species Research.</title>
        <authorList>
            <person name="McCartney M.A."/>
            <person name="Auch B."/>
            <person name="Kono T."/>
            <person name="Mallez S."/>
            <person name="Zhang Y."/>
            <person name="Obille A."/>
            <person name="Becker A."/>
            <person name="Abrahante J.E."/>
            <person name="Garbe J."/>
            <person name="Badalamenti J.P."/>
            <person name="Herman A."/>
            <person name="Mangelson H."/>
            <person name="Liachko I."/>
            <person name="Sullivan S."/>
            <person name="Sone E.D."/>
            <person name="Koren S."/>
            <person name="Silverstein K.A.T."/>
            <person name="Beckman K.B."/>
            <person name="Gohl D.M."/>
        </authorList>
    </citation>
    <scope>NUCLEOTIDE SEQUENCE</scope>
    <source>
        <strain evidence="5">Duluth1</strain>
        <tissue evidence="5">Whole animal</tissue>
    </source>
</reference>
<feature type="transmembrane region" description="Helical" evidence="4">
    <location>
        <begin position="55"/>
        <end position="80"/>
    </location>
</feature>
<dbReference type="InterPro" id="IPR052214">
    <property type="entry name" value="DAG_Lipase-Related"/>
</dbReference>
<reference evidence="5" key="2">
    <citation type="submission" date="2020-11" db="EMBL/GenBank/DDBJ databases">
        <authorList>
            <person name="McCartney M.A."/>
            <person name="Auch B."/>
            <person name="Kono T."/>
            <person name="Mallez S."/>
            <person name="Becker A."/>
            <person name="Gohl D.M."/>
            <person name="Silverstein K.A.T."/>
            <person name="Koren S."/>
            <person name="Bechman K.B."/>
            <person name="Herman A."/>
            <person name="Abrahante J.E."/>
            <person name="Garbe J."/>
        </authorList>
    </citation>
    <scope>NUCLEOTIDE SEQUENCE</scope>
    <source>
        <strain evidence="5">Duluth1</strain>
        <tissue evidence="5">Whole animal</tissue>
    </source>
</reference>
<keyword evidence="3" id="KW-0443">Lipid metabolism</keyword>
<evidence type="ECO:0000256" key="3">
    <source>
        <dbReference type="ARBA" id="ARBA00023098"/>
    </source>
</evidence>
<dbReference type="GO" id="GO:0019369">
    <property type="term" value="P:arachidonate metabolic process"/>
    <property type="evidence" value="ECO:0007669"/>
    <property type="project" value="TreeGrafter"/>
</dbReference>
<evidence type="ECO:0000313" key="5">
    <source>
        <dbReference type="EMBL" id="KAH3734918.1"/>
    </source>
</evidence>
<keyword evidence="2" id="KW-0442">Lipid degradation</keyword>
<evidence type="ECO:0000256" key="4">
    <source>
        <dbReference type="SAM" id="Phobius"/>
    </source>
</evidence>
<keyword evidence="4" id="KW-0472">Membrane</keyword>
<evidence type="ECO:0000256" key="1">
    <source>
        <dbReference type="ARBA" id="ARBA00022801"/>
    </source>
</evidence>
<feature type="transmembrane region" description="Helical" evidence="4">
    <location>
        <begin position="100"/>
        <end position="121"/>
    </location>
</feature>
<sequence length="364" mass="41300">MPQLVLFHRSWGIGSDDFVFPGAVDGIVRCVWLLIVIIMYSLYAKDPDDTCIDSVYLHVYFVGLIIFLLVTACLEFAIAYASKQGTIADSSGRKHLPYLLYIRFVVGLLEVTWNAYGTWVAFEASKHCRDGVVNLAKGTVIAGWVVLFIAVLTCLVVFNLYPATNKPRARTRQFKRASRRTFSQTKRWEKRCRCLFLCARNDTESTGVFTTLAELCADYFKGTDLVPSDVIAGLILLSRKQERERHQFRVYVDRASSRRPNEDFVDAADVSNEHVTRPTSWMTLDLMSHYLKYALGSYGWPFYLTLTKGMCGLCSLCMACRCCSCFRKERPVYSDNCCQCNTAAFVNTTGLDEDDIVHVSLHNE</sequence>
<keyword evidence="4" id="KW-1133">Transmembrane helix</keyword>
<evidence type="ECO:0000256" key="2">
    <source>
        <dbReference type="ARBA" id="ARBA00022963"/>
    </source>
</evidence>
<protein>
    <submittedName>
        <fullName evidence="5">Uncharacterized protein</fullName>
    </submittedName>
</protein>
<evidence type="ECO:0000313" key="6">
    <source>
        <dbReference type="Proteomes" id="UP000828390"/>
    </source>
</evidence>
<accession>A0A9D4HW54</accession>
<keyword evidence="4" id="KW-0812">Transmembrane</keyword>
<dbReference type="Proteomes" id="UP000828390">
    <property type="component" value="Unassembled WGS sequence"/>
</dbReference>
<feature type="transmembrane region" description="Helical" evidence="4">
    <location>
        <begin position="18"/>
        <end position="43"/>
    </location>
</feature>
<dbReference type="EMBL" id="JAIWYP010000011">
    <property type="protein sequence ID" value="KAH3734918.1"/>
    <property type="molecule type" value="Genomic_DNA"/>
</dbReference>
<feature type="non-terminal residue" evidence="5">
    <location>
        <position position="364"/>
    </location>
</feature>